<gene>
    <name evidence="2" type="ORF">RM530_16530</name>
</gene>
<organism evidence="2 3">
    <name type="scientific">Banduia mediterranea</name>
    <dbReference type="NCBI Taxonomy" id="3075609"/>
    <lineage>
        <taxon>Bacteria</taxon>
        <taxon>Pseudomonadati</taxon>
        <taxon>Pseudomonadota</taxon>
        <taxon>Gammaproteobacteria</taxon>
        <taxon>Nevskiales</taxon>
        <taxon>Algiphilaceae</taxon>
        <taxon>Banduia</taxon>
    </lineage>
</organism>
<dbReference type="InterPro" id="IPR018060">
    <property type="entry name" value="HTH_AraC"/>
</dbReference>
<dbReference type="PROSITE" id="PS01124">
    <property type="entry name" value="HTH_ARAC_FAMILY_2"/>
    <property type="match status" value="1"/>
</dbReference>
<name>A0ABU2WM46_9GAMM</name>
<proteinExistence type="predicted"/>
<evidence type="ECO:0000313" key="2">
    <source>
        <dbReference type="EMBL" id="MDT0498952.1"/>
    </source>
</evidence>
<comment type="caution">
    <text evidence="2">The sequence shown here is derived from an EMBL/GenBank/DDBJ whole genome shotgun (WGS) entry which is preliminary data.</text>
</comment>
<sequence>MPSSNELMPAPLYLELAPSAVAAAQIDHLFVFRDTGALSNRESGRFATDLFTLSVTCGSDTDDGPNVSLAPPRPDFVPRRSSFCGIVAGLGLSAQPEQLPGAEALAPLTLALGRVRQGDHGLPSLVAALDDLARGLSFGAPPQTFSDRTERRRARADTGVSRRRLAATRRFRQLLGDLARYTRPLSDLALDAGYYDQSHMSAACRTFAGRPPGALRSQAAPRVFGLSLQDARLKDRLRLVIM</sequence>
<accession>A0ABU2WM46</accession>
<feature type="domain" description="HTH araC/xylS-type" evidence="1">
    <location>
        <begin position="145"/>
        <end position="218"/>
    </location>
</feature>
<reference evidence="2 3" key="1">
    <citation type="submission" date="2023-09" db="EMBL/GenBank/DDBJ databases">
        <authorList>
            <person name="Rey-Velasco X."/>
        </authorList>
    </citation>
    <scope>NUCLEOTIDE SEQUENCE [LARGE SCALE GENOMIC DNA]</scope>
    <source>
        <strain evidence="2 3">W345</strain>
    </source>
</reference>
<dbReference type="RefSeq" id="WP_311366364.1">
    <property type="nucleotide sequence ID" value="NZ_JAVRIC010000030.1"/>
</dbReference>
<dbReference type="Gene3D" id="1.10.10.60">
    <property type="entry name" value="Homeodomain-like"/>
    <property type="match status" value="1"/>
</dbReference>
<dbReference type="Pfam" id="PF12833">
    <property type="entry name" value="HTH_18"/>
    <property type="match status" value="1"/>
</dbReference>
<dbReference type="EMBL" id="JAVRIC010000030">
    <property type="protein sequence ID" value="MDT0498952.1"/>
    <property type="molecule type" value="Genomic_DNA"/>
</dbReference>
<protein>
    <submittedName>
        <fullName evidence="2">Helix-turn-helix domain-containing protein</fullName>
    </submittedName>
</protein>
<keyword evidence="3" id="KW-1185">Reference proteome</keyword>
<evidence type="ECO:0000259" key="1">
    <source>
        <dbReference type="PROSITE" id="PS01124"/>
    </source>
</evidence>
<dbReference type="SMART" id="SM00342">
    <property type="entry name" value="HTH_ARAC"/>
    <property type="match status" value="1"/>
</dbReference>
<dbReference type="Proteomes" id="UP001254608">
    <property type="component" value="Unassembled WGS sequence"/>
</dbReference>
<evidence type="ECO:0000313" key="3">
    <source>
        <dbReference type="Proteomes" id="UP001254608"/>
    </source>
</evidence>